<dbReference type="Proteomes" id="UP000490800">
    <property type="component" value="Unassembled WGS sequence"/>
</dbReference>
<feature type="region of interest" description="Disordered" evidence="1">
    <location>
        <begin position="117"/>
        <end position="161"/>
    </location>
</feature>
<gene>
    <name evidence="2" type="ORF">EDM21_04120</name>
</gene>
<dbReference type="RefSeq" id="WP_157333154.1">
    <property type="nucleotide sequence ID" value="NZ_RHLK01000002.1"/>
</dbReference>
<keyword evidence="3" id="KW-1185">Reference proteome</keyword>
<accession>A0A7X3FFN9</accession>
<dbReference type="AlphaFoldDB" id="A0A7X3FFN9"/>
<organism evidence="2 3">
    <name type="scientific">Paenibacillus lutrae</name>
    <dbReference type="NCBI Taxonomy" id="2078573"/>
    <lineage>
        <taxon>Bacteria</taxon>
        <taxon>Bacillati</taxon>
        <taxon>Bacillota</taxon>
        <taxon>Bacilli</taxon>
        <taxon>Bacillales</taxon>
        <taxon>Paenibacillaceae</taxon>
        <taxon>Paenibacillus</taxon>
    </lineage>
</organism>
<feature type="compositionally biased region" description="Basic and acidic residues" evidence="1">
    <location>
        <begin position="33"/>
        <end position="49"/>
    </location>
</feature>
<sequence length="258" mass="29114">MRVHLSRQGSKEEAAIAGVAPPADNHTLNKAQRTQEGKRSSMGDSGDRTRREWERKYGYSEGGMPSFELIFGGRDSLFADMSERIRQDPVNTGWLDEWLEQILRRAIPDFRMPDWMMTDEERPEVPRRSPSDEMKKDASRVKDQEKPQAGRTSRTQPHKVEGLLANTRTLPPLSNSTIAPLAYDISEGEGELILKVHLPAGVETDKIRLLPHRTSMTLSGGDLKGTRKIRLFRTILPEQCRVSRTSSCLVIRAPLAGR</sequence>
<evidence type="ECO:0000313" key="2">
    <source>
        <dbReference type="EMBL" id="MVO98712.1"/>
    </source>
</evidence>
<dbReference type="CDD" id="cd00298">
    <property type="entry name" value="ACD_sHsps_p23-like"/>
    <property type="match status" value="1"/>
</dbReference>
<dbReference type="OrthoDB" id="2567874at2"/>
<name>A0A7X3FFN9_9BACL</name>
<feature type="compositionally biased region" description="Basic and acidic residues" evidence="1">
    <location>
        <begin position="119"/>
        <end position="148"/>
    </location>
</feature>
<evidence type="ECO:0000256" key="1">
    <source>
        <dbReference type="SAM" id="MobiDB-lite"/>
    </source>
</evidence>
<dbReference type="EMBL" id="RHLK01000002">
    <property type="protein sequence ID" value="MVO98712.1"/>
    <property type="molecule type" value="Genomic_DNA"/>
</dbReference>
<proteinExistence type="predicted"/>
<reference evidence="2 3" key="1">
    <citation type="journal article" date="2019" name="Microorganisms">
        <title>Paenibacillus lutrae sp. nov., A Chitinolytic Species Isolated from A River Otter in Castril Natural Park, Granada, Spain.</title>
        <authorList>
            <person name="Rodriguez M."/>
            <person name="Reina J.C."/>
            <person name="Bejar V."/>
            <person name="Llamas I."/>
        </authorList>
    </citation>
    <scope>NUCLEOTIDE SEQUENCE [LARGE SCALE GENOMIC DNA]</scope>
    <source>
        <strain evidence="2 3">N10</strain>
    </source>
</reference>
<protein>
    <submittedName>
        <fullName evidence="2">Uncharacterized protein</fullName>
    </submittedName>
</protein>
<comment type="caution">
    <text evidence="2">The sequence shown here is derived from an EMBL/GenBank/DDBJ whole genome shotgun (WGS) entry which is preliminary data.</text>
</comment>
<evidence type="ECO:0000313" key="3">
    <source>
        <dbReference type="Proteomes" id="UP000490800"/>
    </source>
</evidence>
<feature type="region of interest" description="Disordered" evidence="1">
    <location>
        <begin position="1"/>
        <end position="49"/>
    </location>
</feature>